<dbReference type="GO" id="GO:0006357">
    <property type="term" value="P:regulation of transcription by RNA polymerase II"/>
    <property type="evidence" value="ECO:0007669"/>
    <property type="project" value="TreeGrafter"/>
</dbReference>
<dbReference type="Pfam" id="PF01833">
    <property type="entry name" value="TIG"/>
    <property type="match status" value="1"/>
</dbReference>
<dbReference type="InterPro" id="IPR013783">
    <property type="entry name" value="Ig-like_fold"/>
</dbReference>
<evidence type="ECO:0000313" key="3">
    <source>
        <dbReference type="Proteomes" id="UP000887565"/>
    </source>
</evidence>
<dbReference type="SUPFAM" id="SSF81296">
    <property type="entry name" value="E set domains"/>
    <property type="match status" value="1"/>
</dbReference>
<dbReference type="PANTHER" id="PTHR23335:SF1">
    <property type="entry name" value="CALMODULIN-BINDING TRANSCRIPTION ACTIVATOR, ISOFORM F"/>
    <property type="match status" value="1"/>
</dbReference>
<dbReference type="AlphaFoldDB" id="A0A915L4W7"/>
<dbReference type="InterPro" id="IPR014756">
    <property type="entry name" value="Ig_E-set"/>
</dbReference>
<keyword evidence="1" id="KW-0040">ANK repeat</keyword>
<name>A0A915L4W7_ROMCU</name>
<dbReference type="Gene3D" id="2.60.40.10">
    <property type="entry name" value="Immunoglobulins"/>
    <property type="match status" value="1"/>
</dbReference>
<dbReference type="GO" id="GO:0003712">
    <property type="term" value="F:transcription coregulator activity"/>
    <property type="evidence" value="ECO:0007669"/>
    <property type="project" value="TreeGrafter"/>
</dbReference>
<dbReference type="WBParaSite" id="nRc.2.0.1.t45552-RA">
    <property type="protein sequence ID" value="nRc.2.0.1.t45552-RA"/>
    <property type="gene ID" value="nRc.2.0.1.g45552"/>
</dbReference>
<dbReference type="GO" id="GO:0005634">
    <property type="term" value="C:nucleus"/>
    <property type="evidence" value="ECO:0007669"/>
    <property type="project" value="TreeGrafter"/>
</dbReference>
<dbReference type="GO" id="GO:0003690">
    <property type="term" value="F:double-stranded DNA binding"/>
    <property type="evidence" value="ECO:0007669"/>
    <property type="project" value="TreeGrafter"/>
</dbReference>
<evidence type="ECO:0000313" key="4">
    <source>
        <dbReference type="WBParaSite" id="nRc.2.0.1.t45552-RA"/>
    </source>
</evidence>
<accession>A0A915L4W7</accession>
<dbReference type="InterPro" id="IPR002909">
    <property type="entry name" value="IPT_dom"/>
</dbReference>
<organism evidence="3 4">
    <name type="scientific">Romanomermis culicivorax</name>
    <name type="common">Nematode worm</name>
    <dbReference type="NCBI Taxonomy" id="13658"/>
    <lineage>
        <taxon>Eukaryota</taxon>
        <taxon>Metazoa</taxon>
        <taxon>Ecdysozoa</taxon>
        <taxon>Nematoda</taxon>
        <taxon>Enoplea</taxon>
        <taxon>Dorylaimia</taxon>
        <taxon>Mermithida</taxon>
        <taxon>Mermithoidea</taxon>
        <taxon>Mermithidae</taxon>
        <taxon>Romanomermis</taxon>
    </lineage>
</organism>
<dbReference type="CDD" id="cd00102">
    <property type="entry name" value="IPT"/>
    <property type="match status" value="1"/>
</dbReference>
<feature type="domain" description="IPT/TIG" evidence="2">
    <location>
        <begin position="1"/>
        <end position="69"/>
    </location>
</feature>
<evidence type="ECO:0000256" key="1">
    <source>
        <dbReference type="ARBA" id="ARBA00023043"/>
    </source>
</evidence>
<dbReference type="PANTHER" id="PTHR23335">
    <property type="entry name" value="CALMODULIN-BINDING TRANSCRIPTION ACTIVATOR CAMTA"/>
    <property type="match status" value="1"/>
</dbReference>
<evidence type="ECO:0000259" key="2">
    <source>
        <dbReference type="Pfam" id="PF01833"/>
    </source>
</evidence>
<sequence length="275" mass="31666">GGEKILITGENFKSDFKYECLFADQITEAHYVQSGVLKCLCPPHDAQSVSLFVHCINDGAFSLRLTFTYKNRQSNLDQAEVLQRKDHFVPKYASKSYWLDGEETNFLRGLSERLKYLLDICTSGSELQSTKDFDLFKSYASNNYNADLLEADLLKVFSLISPKMLKRPDTDSRRLNRKFPHHYGLTFAHLVARLGYDKLLIHFADYAESSSDFSFKNVDAFDRTPLVWACLYNKIPSAVFLSKFSSESLLKNDRIHRKLPLSVSYEKGYFNLLQK</sequence>
<reference evidence="4" key="1">
    <citation type="submission" date="2022-11" db="UniProtKB">
        <authorList>
            <consortium name="WormBaseParasite"/>
        </authorList>
    </citation>
    <scope>IDENTIFICATION</scope>
</reference>
<dbReference type="Proteomes" id="UP000887565">
    <property type="component" value="Unplaced"/>
</dbReference>
<protein>
    <submittedName>
        <fullName evidence="4">IPT/TIG domain-containing protein</fullName>
    </submittedName>
</protein>
<keyword evidence="3" id="KW-1185">Reference proteome</keyword>
<proteinExistence type="predicted"/>